<feature type="transmembrane region" description="Helical" evidence="11">
    <location>
        <begin position="335"/>
        <end position="353"/>
    </location>
</feature>
<dbReference type="PROSITE" id="PS50262">
    <property type="entry name" value="G_PROTEIN_RECEP_F1_2"/>
    <property type="match status" value="1"/>
</dbReference>
<evidence type="ECO:0000313" key="13">
    <source>
        <dbReference type="EMBL" id="OQR66208.1"/>
    </source>
</evidence>
<name>A0A1V9WYA6_9ACAR</name>
<comment type="caution">
    <text evidence="13">The sequence shown here is derived from an EMBL/GenBank/DDBJ whole genome shotgun (WGS) entry which is preliminary data.</text>
</comment>
<comment type="subcellular location">
    <subcellularLocation>
        <location evidence="1">Cell membrane</location>
        <topology evidence="1">Multi-pass membrane protein</topology>
    </subcellularLocation>
</comment>
<evidence type="ECO:0000256" key="8">
    <source>
        <dbReference type="ARBA" id="ARBA00023170"/>
    </source>
</evidence>
<dbReference type="Gene3D" id="1.20.1070.10">
    <property type="entry name" value="Rhodopsin 7-helix transmembrane proteins"/>
    <property type="match status" value="1"/>
</dbReference>
<dbReference type="OrthoDB" id="10071887at2759"/>
<evidence type="ECO:0000313" key="14">
    <source>
        <dbReference type="Proteomes" id="UP000192247"/>
    </source>
</evidence>
<evidence type="ECO:0000256" key="10">
    <source>
        <dbReference type="SAM" id="MobiDB-lite"/>
    </source>
</evidence>
<dbReference type="PRINTS" id="PR00237">
    <property type="entry name" value="GPCRRHODOPSN"/>
</dbReference>
<evidence type="ECO:0000256" key="6">
    <source>
        <dbReference type="ARBA" id="ARBA00023040"/>
    </source>
</evidence>
<dbReference type="Proteomes" id="UP000192247">
    <property type="component" value="Unassembled WGS sequence"/>
</dbReference>
<dbReference type="InParanoid" id="A0A1V9WYA6"/>
<keyword evidence="9" id="KW-0807">Transducer</keyword>
<evidence type="ECO:0000256" key="5">
    <source>
        <dbReference type="ARBA" id="ARBA00022989"/>
    </source>
</evidence>
<feature type="compositionally biased region" description="Basic and acidic residues" evidence="10">
    <location>
        <begin position="321"/>
        <end position="331"/>
    </location>
</feature>
<evidence type="ECO:0000256" key="2">
    <source>
        <dbReference type="ARBA" id="ARBA00010663"/>
    </source>
</evidence>
<keyword evidence="7 11" id="KW-0472">Membrane</keyword>
<dbReference type="STRING" id="418985.A0A1V9WYA6"/>
<dbReference type="GO" id="GO:0007187">
    <property type="term" value="P:G protein-coupled receptor signaling pathway, coupled to cyclic nucleotide second messenger"/>
    <property type="evidence" value="ECO:0007669"/>
    <property type="project" value="TreeGrafter"/>
</dbReference>
<dbReference type="GO" id="GO:0005886">
    <property type="term" value="C:plasma membrane"/>
    <property type="evidence" value="ECO:0007669"/>
    <property type="project" value="UniProtKB-SubCell"/>
</dbReference>
<evidence type="ECO:0000256" key="4">
    <source>
        <dbReference type="ARBA" id="ARBA00022692"/>
    </source>
</evidence>
<feature type="region of interest" description="Disordered" evidence="10">
    <location>
        <begin position="267"/>
        <end position="331"/>
    </location>
</feature>
<dbReference type="AlphaFoldDB" id="A0A1V9WYA6"/>
<dbReference type="InterPro" id="IPR017452">
    <property type="entry name" value="GPCR_Rhodpsn_7TM"/>
</dbReference>
<dbReference type="GO" id="GO:0045202">
    <property type="term" value="C:synapse"/>
    <property type="evidence" value="ECO:0007669"/>
    <property type="project" value="TreeGrafter"/>
</dbReference>
<dbReference type="EMBL" id="MNPL01033369">
    <property type="protein sequence ID" value="OQR66208.1"/>
    <property type="molecule type" value="Genomic_DNA"/>
</dbReference>
<feature type="compositionally biased region" description="Basic and acidic residues" evidence="10">
    <location>
        <begin position="85"/>
        <end position="96"/>
    </location>
</feature>
<feature type="compositionally biased region" description="Polar residues" evidence="10">
    <location>
        <begin position="173"/>
        <end position="190"/>
    </location>
</feature>
<keyword evidence="3" id="KW-1003">Cell membrane</keyword>
<evidence type="ECO:0000256" key="1">
    <source>
        <dbReference type="ARBA" id="ARBA00004651"/>
    </source>
</evidence>
<dbReference type="PANTHER" id="PTHR24247">
    <property type="entry name" value="5-HYDROXYTRYPTAMINE RECEPTOR"/>
    <property type="match status" value="1"/>
</dbReference>
<dbReference type="PANTHER" id="PTHR24247:SF191">
    <property type="entry name" value="MUSCARINIC ACETYLCHOLINE RECEPTOR, B-TYPE, ISOFORM A"/>
    <property type="match status" value="1"/>
</dbReference>
<keyword evidence="14" id="KW-1185">Reference proteome</keyword>
<dbReference type="InterPro" id="IPR000276">
    <property type="entry name" value="GPCR_Rhodpsn"/>
</dbReference>
<keyword evidence="8" id="KW-0675">Receptor</keyword>
<dbReference type="GO" id="GO:0030425">
    <property type="term" value="C:dendrite"/>
    <property type="evidence" value="ECO:0007669"/>
    <property type="project" value="TreeGrafter"/>
</dbReference>
<feature type="domain" description="G-protein coupled receptors family 1 profile" evidence="12">
    <location>
        <begin position="313"/>
        <end position="393"/>
    </location>
</feature>
<dbReference type="GO" id="GO:0004993">
    <property type="term" value="F:G protein-coupled serotonin receptor activity"/>
    <property type="evidence" value="ECO:0007669"/>
    <property type="project" value="TreeGrafter"/>
</dbReference>
<feature type="transmembrane region" description="Helical" evidence="11">
    <location>
        <begin position="373"/>
        <end position="396"/>
    </location>
</feature>
<feature type="region of interest" description="Disordered" evidence="10">
    <location>
        <begin position="148"/>
        <end position="227"/>
    </location>
</feature>
<evidence type="ECO:0000256" key="3">
    <source>
        <dbReference type="ARBA" id="ARBA00022475"/>
    </source>
</evidence>
<protein>
    <recommendedName>
        <fullName evidence="12">G-protein coupled receptors family 1 profile domain-containing protein</fullName>
    </recommendedName>
</protein>
<dbReference type="SUPFAM" id="SSF81321">
    <property type="entry name" value="Family A G protein-coupled receptor-like"/>
    <property type="match status" value="1"/>
</dbReference>
<proteinExistence type="inferred from homology"/>
<reference evidence="13 14" key="1">
    <citation type="journal article" date="2017" name="Gigascience">
        <title>Draft genome of the honey bee ectoparasitic mite, Tropilaelaps mercedesae, is shaped by the parasitic life history.</title>
        <authorList>
            <person name="Dong X."/>
            <person name="Armstrong S.D."/>
            <person name="Xia D."/>
            <person name="Makepeace B.L."/>
            <person name="Darby A.C."/>
            <person name="Kadowaki T."/>
        </authorList>
    </citation>
    <scope>NUCLEOTIDE SEQUENCE [LARGE SCALE GENOMIC DNA]</scope>
    <source>
        <strain evidence="13">Wuxi-XJTLU</strain>
    </source>
</reference>
<feature type="compositionally biased region" description="Polar residues" evidence="10">
    <location>
        <begin position="271"/>
        <end position="280"/>
    </location>
</feature>
<gene>
    <name evidence="13" type="ORF">BIW11_02382</name>
</gene>
<feature type="region of interest" description="Disordered" evidence="10">
    <location>
        <begin position="45"/>
        <end position="119"/>
    </location>
</feature>
<evidence type="ECO:0000256" key="9">
    <source>
        <dbReference type="ARBA" id="ARBA00023224"/>
    </source>
</evidence>
<accession>A0A1V9WYA6</accession>
<evidence type="ECO:0000259" key="12">
    <source>
        <dbReference type="PROSITE" id="PS50262"/>
    </source>
</evidence>
<evidence type="ECO:0000256" key="11">
    <source>
        <dbReference type="SAM" id="Phobius"/>
    </source>
</evidence>
<keyword evidence="4 11" id="KW-0812">Transmembrane</keyword>
<evidence type="ECO:0000256" key="7">
    <source>
        <dbReference type="ARBA" id="ARBA00023136"/>
    </source>
</evidence>
<sequence>MSLVEAMRIGTPAFGLKSQQSEGPSELASIGGLGGLGMPGLGLGITRRGSHCDPAKANSTASGSAHSTTTTTTTTTSMTAAPKSGPDRGEMNRHPSIDPSSRKASLAGVAPGKIQPPASLDVARTGSTLLAITEVASDVSEACLEAAERAAEEGQNLANDHTSQHNHSTTNTAAGSLTRSTSLTGYTCSPETRAIAPVGQSKTPPDQSERHDGEMTPVGQPTLGHAPVEYTSRSGAVAIVVNETVCKQLPTTTLLAVPDAAAVSAKDTLVKSGSDNSRTVTKVAEEGSTGGLSRNAASNRSKREMISSFSDRLRKKRKSNDKRQKSKSENRARKALRTISFILGAFVICWTPYHICALVEGFCRDARGCVNHHLFYFTYFLCYANSPINPFCYALANQQFKRTFYRVLRGDFHKT</sequence>
<dbReference type="GO" id="GO:0007197">
    <property type="term" value="P:adenylate cyclase-inhibiting G protein-coupled acetylcholine receptor signaling pathway"/>
    <property type="evidence" value="ECO:0007669"/>
    <property type="project" value="TreeGrafter"/>
</dbReference>
<comment type="similarity">
    <text evidence="2">Belongs to the G-protein coupled receptor 1 family.</text>
</comment>
<keyword evidence="6" id="KW-0297">G-protein coupled receptor</keyword>
<dbReference type="GO" id="GO:0016907">
    <property type="term" value="F:G protein-coupled acetylcholine receptor activity"/>
    <property type="evidence" value="ECO:0007669"/>
    <property type="project" value="TreeGrafter"/>
</dbReference>
<dbReference type="Pfam" id="PF00001">
    <property type="entry name" value="7tm_1"/>
    <property type="match status" value="1"/>
</dbReference>
<feature type="compositionally biased region" description="Low complexity" evidence="10">
    <location>
        <begin position="57"/>
        <end position="81"/>
    </location>
</feature>
<keyword evidence="5 11" id="KW-1133">Transmembrane helix</keyword>
<organism evidence="13 14">
    <name type="scientific">Tropilaelaps mercedesae</name>
    <dbReference type="NCBI Taxonomy" id="418985"/>
    <lineage>
        <taxon>Eukaryota</taxon>
        <taxon>Metazoa</taxon>
        <taxon>Ecdysozoa</taxon>
        <taxon>Arthropoda</taxon>
        <taxon>Chelicerata</taxon>
        <taxon>Arachnida</taxon>
        <taxon>Acari</taxon>
        <taxon>Parasitiformes</taxon>
        <taxon>Mesostigmata</taxon>
        <taxon>Gamasina</taxon>
        <taxon>Dermanyssoidea</taxon>
        <taxon>Laelapidae</taxon>
        <taxon>Tropilaelaps</taxon>
    </lineage>
</organism>